<gene>
    <name evidence="1" type="ORF">QNI19_32265</name>
</gene>
<sequence>MTDQLEQIKTFLSDKGSLLNWRSIEIQSGMARNTIKNFVFHDQLLPVEQNLQSLIAVLSKVGLVIVEKESQ</sequence>
<name>A0ABT7CV71_9BACT</name>
<evidence type="ECO:0000313" key="1">
    <source>
        <dbReference type="EMBL" id="MDJ1497659.1"/>
    </source>
</evidence>
<dbReference type="Proteomes" id="UP001228581">
    <property type="component" value="Unassembled WGS sequence"/>
</dbReference>
<comment type="caution">
    <text evidence="1">The sequence shown here is derived from an EMBL/GenBank/DDBJ whole genome shotgun (WGS) entry which is preliminary data.</text>
</comment>
<proteinExistence type="predicted"/>
<keyword evidence="2" id="KW-1185">Reference proteome</keyword>
<dbReference type="EMBL" id="JASJOT010000034">
    <property type="protein sequence ID" value="MDJ1497659.1"/>
    <property type="molecule type" value="Genomic_DNA"/>
</dbReference>
<evidence type="ECO:0000313" key="2">
    <source>
        <dbReference type="Proteomes" id="UP001228581"/>
    </source>
</evidence>
<protein>
    <recommendedName>
        <fullName evidence="3">Transcriptional regulator</fullName>
    </recommendedName>
</protein>
<reference evidence="1 2" key="1">
    <citation type="submission" date="2023-05" db="EMBL/GenBank/DDBJ databases">
        <authorList>
            <person name="Zhang X."/>
        </authorList>
    </citation>
    <scope>NUCLEOTIDE SEQUENCE [LARGE SCALE GENOMIC DNA]</scope>
    <source>
        <strain evidence="1 2">DM2B3-1</strain>
    </source>
</reference>
<dbReference type="RefSeq" id="WP_314003404.1">
    <property type="nucleotide sequence ID" value="NZ_JASJOT010000034.1"/>
</dbReference>
<evidence type="ECO:0008006" key="3">
    <source>
        <dbReference type="Google" id="ProtNLM"/>
    </source>
</evidence>
<accession>A0ABT7CV71</accession>
<organism evidence="1 2">
    <name type="scientific">Xanthocytophaga flava</name>
    <dbReference type="NCBI Taxonomy" id="3048013"/>
    <lineage>
        <taxon>Bacteria</taxon>
        <taxon>Pseudomonadati</taxon>
        <taxon>Bacteroidota</taxon>
        <taxon>Cytophagia</taxon>
        <taxon>Cytophagales</taxon>
        <taxon>Rhodocytophagaceae</taxon>
        <taxon>Xanthocytophaga</taxon>
    </lineage>
</organism>